<sequence length="357" mass="39974">MTSLVRSNPLRCSFHRIGKLTIPTITICRQYTNMNRDISPPPAKRHRTSSQTARPPQTLSANPPPVLPRIQANTLRIFSWNVNGIGPFVQMSITSFFQGSKKEGFLHRHEWPAILFLQEVKIAASDVKTQDAVKAAVNARLPSESDADTNGPLYDVHFTLPNDPLNARGLRGSGKIYGMCCIVRRNLASEYDVQVRTVDWDQEGRISVVEATPKSTKSSKLVVFNVYAVNGTDNPYRDSATDAIKATRHDRKLAFHRLLMQKCKTLEEEGWDVLLAGDMNVAPSALDGYPKLRTVPVQHARNRVRWAITCSTTECTAPPNARTPQIAHLKFQPIQPPTIDIFTGIFSVGFVLHYRVY</sequence>
<dbReference type="GO" id="GO:0008081">
    <property type="term" value="F:phosphoric diester hydrolase activity"/>
    <property type="evidence" value="ECO:0007669"/>
    <property type="project" value="TreeGrafter"/>
</dbReference>
<dbReference type="GO" id="GO:0003906">
    <property type="term" value="F:DNA-(apurinic or apyrimidinic site) endonuclease activity"/>
    <property type="evidence" value="ECO:0007669"/>
    <property type="project" value="TreeGrafter"/>
</dbReference>
<evidence type="ECO:0000313" key="10">
    <source>
        <dbReference type="Proteomes" id="UP000800040"/>
    </source>
</evidence>
<evidence type="ECO:0000256" key="2">
    <source>
        <dbReference type="ARBA" id="ARBA00022723"/>
    </source>
</evidence>
<dbReference type="AlphaFoldDB" id="A0A6A5JX64"/>
<name>A0A6A5JX64_9PLEO</name>
<dbReference type="PANTHER" id="PTHR22748:SF14">
    <property type="entry name" value="ENDONUCLEASE_EXONUCLEASE_PHOSPHATASE DOMAIN-CONTAINING PROTEIN"/>
    <property type="match status" value="1"/>
</dbReference>
<evidence type="ECO:0000256" key="1">
    <source>
        <dbReference type="ARBA" id="ARBA00007092"/>
    </source>
</evidence>
<evidence type="ECO:0000256" key="4">
    <source>
        <dbReference type="ARBA" id="ARBA00022842"/>
    </source>
</evidence>
<feature type="binding site" evidence="5">
    <location>
        <position position="280"/>
    </location>
    <ligand>
        <name>Mg(2+)</name>
        <dbReference type="ChEBI" id="CHEBI:18420"/>
        <label>1</label>
    </ligand>
</feature>
<protein>
    <recommendedName>
        <fullName evidence="8">Endonuclease/exonuclease/phosphatase domain-containing protein</fullName>
    </recommendedName>
</protein>
<reference evidence="9" key="1">
    <citation type="submission" date="2020-01" db="EMBL/GenBank/DDBJ databases">
        <authorList>
            <consortium name="DOE Joint Genome Institute"/>
            <person name="Haridas S."/>
            <person name="Albert R."/>
            <person name="Binder M."/>
            <person name="Bloem J."/>
            <person name="Labutti K."/>
            <person name="Salamov A."/>
            <person name="Andreopoulos B."/>
            <person name="Baker S.E."/>
            <person name="Barry K."/>
            <person name="Bills G."/>
            <person name="Bluhm B.H."/>
            <person name="Cannon C."/>
            <person name="Castanera R."/>
            <person name="Culley D.E."/>
            <person name="Daum C."/>
            <person name="Ezra D."/>
            <person name="Gonzalez J.B."/>
            <person name="Henrissat B."/>
            <person name="Kuo A."/>
            <person name="Liang C."/>
            <person name="Lipzen A."/>
            <person name="Lutzoni F."/>
            <person name="Magnuson J."/>
            <person name="Mondo S."/>
            <person name="Nolan M."/>
            <person name="Ohm R."/>
            <person name="Pangilinan J."/>
            <person name="Park H.-J."/>
            <person name="Ramirez L."/>
            <person name="Alfaro M."/>
            <person name="Sun H."/>
            <person name="Tritt A."/>
            <person name="Yoshinaga Y."/>
            <person name="Zwiers L.-H."/>
            <person name="Turgeon B.G."/>
            <person name="Goodwin S.B."/>
            <person name="Spatafora J.W."/>
            <person name="Crous P.W."/>
            <person name="Grigoriev I.V."/>
        </authorList>
    </citation>
    <scope>NUCLEOTIDE SEQUENCE</scope>
    <source>
        <strain evidence="9">P77</strain>
    </source>
</reference>
<dbReference type="InterPro" id="IPR005135">
    <property type="entry name" value="Endo/exonuclease/phosphatase"/>
</dbReference>
<keyword evidence="5" id="KW-0464">Manganese</keyword>
<dbReference type="OrthoDB" id="498125at2759"/>
<keyword evidence="3" id="KW-0378">Hydrolase</keyword>
<feature type="region of interest" description="Disordered" evidence="7">
    <location>
        <begin position="33"/>
        <end position="66"/>
    </location>
</feature>
<organism evidence="9 10">
    <name type="scientific">Decorospora gaudefroyi</name>
    <dbReference type="NCBI Taxonomy" id="184978"/>
    <lineage>
        <taxon>Eukaryota</taxon>
        <taxon>Fungi</taxon>
        <taxon>Dikarya</taxon>
        <taxon>Ascomycota</taxon>
        <taxon>Pezizomycotina</taxon>
        <taxon>Dothideomycetes</taxon>
        <taxon>Pleosporomycetidae</taxon>
        <taxon>Pleosporales</taxon>
        <taxon>Pleosporineae</taxon>
        <taxon>Pleosporaceae</taxon>
        <taxon>Decorospora</taxon>
    </lineage>
</organism>
<evidence type="ECO:0000256" key="3">
    <source>
        <dbReference type="ARBA" id="ARBA00022801"/>
    </source>
</evidence>
<dbReference type="GO" id="GO:0008311">
    <property type="term" value="F:double-stranded DNA 3'-5' DNA exonuclease activity"/>
    <property type="evidence" value="ECO:0007669"/>
    <property type="project" value="TreeGrafter"/>
</dbReference>
<evidence type="ECO:0000256" key="5">
    <source>
        <dbReference type="PIRSR" id="PIRSR604808-2"/>
    </source>
</evidence>
<keyword evidence="4 5" id="KW-0460">Magnesium</keyword>
<feature type="binding site" evidence="5">
    <location>
        <position position="81"/>
    </location>
    <ligand>
        <name>Mg(2+)</name>
        <dbReference type="ChEBI" id="CHEBI:18420"/>
        <label>1</label>
    </ligand>
</feature>
<comment type="cofactor">
    <cofactor evidence="5">
        <name>Mg(2+)</name>
        <dbReference type="ChEBI" id="CHEBI:18420"/>
    </cofactor>
    <cofactor evidence="5">
        <name>Mn(2+)</name>
        <dbReference type="ChEBI" id="CHEBI:29035"/>
    </cofactor>
    <text evidence="5">Probably binds two magnesium or manganese ions per subunit.</text>
</comment>
<evidence type="ECO:0000256" key="7">
    <source>
        <dbReference type="SAM" id="MobiDB-lite"/>
    </source>
</evidence>
<feature type="binding site" evidence="5">
    <location>
        <position position="119"/>
    </location>
    <ligand>
        <name>Mg(2+)</name>
        <dbReference type="ChEBI" id="CHEBI:18420"/>
        <label>1</label>
    </ligand>
</feature>
<dbReference type="GO" id="GO:0006284">
    <property type="term" value="P:base-excision repair"/>
    <property type="evidence" value="ECO:0007669"/>
    <property type="project" value="TreeGrafter"/>
</dbReference>
<dbReference type="EMBL" id="ML975507">
    <property type="protein sequence ID" value="KAF1828709.1"/>
    <property type="molecule type" value="Genomic_DNA"/>
</dbReference>
<evidence type="ECO:0000259" key="8">
    <source>
        <dbReference type="Pfam" id="PF03372"/>
    </source>
</evidence>
<dbReference type="SUPFAM" id="SSF56219">
    <property type="entry name" value="DNase I-like"/>
    <property type="match status" value="1"/>
</dbReference>
<gene>
    <name evidence="9" type="ORF">BDW02DRAFT_562565</name>
</gene>
<feature type="site" description="Transition state stabilizer" evidence="6">
    <location>
        <position position="280"/>
    </location>
</feature>
<keyword evidence="10" id="KW-1185">Reference proteome</keyword>
<feature type="binding site" evidence="5">
    <location>
        <position position="278"/>
    </location>
    <ligand>
        <name>Mg(2+)</name>
        <dbReference type="ChEBI" id="CHEBI:18420"/>
        <label>1</label>
    </ligand>
</feature>
<dbReference type="PANTHER" id="PTHR22748">
    <property type="entry name" value="AP ENDONUCLEASE"/>
    <property type="match status" value="1"/>
</dbReference>
<comment type="similarity">
    <text evidence="1">Belongs to the DNA repair enzymes AP/ExoA family.</text>
</comment>
<feature type="domain" description="Endonuclease/exonuclease/phosphatase" evidence="8">
    <location>
        <begin position="79"/>
        <end position="297"/>
    </location>
</feature>
<evidence type="ECO:0000256" key="6">
    <source>
        <dbReference type="PIRSR" id="PIRSR604808-3"/>
    </source>
</evidence>
<dbReference type="Proteomes" id="UP000800040">
    <property type="component" value="Unassembled WGS sequence"/>
</dbReference>
<dbReference type="Gene3D" id="3.60.10.10">
    <property type="entry name" value="Endonuclease/exonuclease/phosphatase"/>
    <property type="match status" value="1"/>
</dbReference>
<dbReference type="GO" id="GO:0046872">
    <property type="term" value="F:metal ion binding"/>
    <property type="evidence" value="ECO:0007669"/>
    <property type="project" value="UniProtKB-KW"/>
</dbReference>
<proteinExistence type="inferred from homology"/>
<evidence type="ECO:0000313" key="9">
    <source>
        <dbReference type="EMBL" id="KAF1828709.1"/>
    </source>
</evidence>
<dbReference type="InterPro" id="IPR036691">
    <property type="entry name" value="Endo/exonu/phosph_ase_sf"/>
</dbReference>
<dbReference type="InterPro" id="IPR004808">
    <property type="entry name" value="AP_endonuc_1"/>
</dbReference>
<dbReference type="GO" id="GO:0005634">
    <property type="term" value="C:nucleus"/>
    <property type="evidence" value="ECO:0007669"/>
    <property type="project" value="TreeGrafter"/>
</dbReference>
<dbReference type="PROSITE" id="PS51435">
    <property type="entry name" value="AP_NUCLEASE_F1_4"/>
    <property type="match status" value="1"/>
</dbReference>
<accession>A0A6A5JX64</accession>
<dbReference type="Pfam" id="PF03372">
    <property type="entry name" value="Exo_endo_phos"/>
    <property type="match status" value="1"/>
</dbReference>
<keyword evidence="2 5" id="KW-0479">Metal-binding</keyword>
<feature type="compositionally biased region" description="Polar residues" evidence="7">
    <location>
        <begin position="49"/>
        <end position="61"/>
    </location>
</feature>